<gene>
    <name evidence="2" type="ORF">RM780_07715</name>
</gene>
<keyword evidence="3" id="KW-1185">Reference proteome</keyword>
<sequence>MNAQLPLDDAAGAGRAYCSVCGRRLRSAVSRARGTGPDCARKLRGPRRKTTGR</sequence>
<feature type="region of interest" description="Disordered" evidence="1">
    <location>
        <begin position="29"/>
        <end position="53"/>
    </location>
</feature>
<protein>
    <submittedName>
        <fullName evidence="2">DUF6011 domain-containing protein</fullName>
    </submittedName>
</protein>
<comment type="caution">
    <text evidence="2">The sequence shown here is derived from an EMBL/GenBank/DDBJ whole genome shotgun (WGS) entry which is preliminary data.</text>
</comment>
<accession>A0ABU2L5M0</accession>
<evidence type="ECO:0000313" key="2">
    <source>
        <dbReference type="EMBL" id="MDT0306849.1"/>
    </source>
</evidence>
<dbReference type="EMBL" id="JAVREN010000008">
    <property type="protein sequence ID" value="MDT0306849.1"/>
    <property type="molecule type" value="Genomic_DNA"/>
</dbReference>
<dbReference type="InterPro" id="IPR046053">
    <property type="entry name" value="DUF6011"/>
</dbReference>
<evidence type="ECO:0000256" key="1">
    <source>
        <dbReference type="SAM" id="MobiDB-lite"/>
    </source>
</evidence>
<proteinExistence type="predicted"/>
<dbReference type="Proteomes" id="UP001183388">
    <property type="component" value="Unassembled WGS sequence"/>
</dbReference>
<organism evidence="2 3">
    <name type="scientific">Streptomyces boetiae</name>
    <dbReference type="NCBI Taxonomy" id="3075541"/>
    <lineage>
        <taxon>Bacteria</taxon>
        <taxon>Bacillati</taxon>
        <taxon>Actinomycetota</taxon>
        <taxon>Actinomycetes</taxon>
        <taxon>Kitasatosporales</taxon>
        <taxon>Streptomycetaceae</taxon>
        <taxon>Streptomyces</taxon>
    </lineage>
</organism>
<dbReference type="RefSeq" id="WP_311629788.1">
    <property type="nucleotide sequence ID" value="NZ_JAVREN010000008.1"/>
</dbReference>
<reference evidence="3" key="1">
    <citation type="submission" date="2023-07" db="EMBL/GenBank/DDBJ databases">
        <title>30 novel species of actinomycetes from the DSMZ collection.</title>
        <authorList>
            <person name="Nouioui I."/>
        </authorList>
    </citation>
    <scope>NUCLEOTIDE SEQUENCE [LARGE SCALE GENOMIC DNA]</scope>
    <source>
        <strain evidence="3">DSM 44917</strain>
    </source>
</reference>
<dbReference type="Pfam" id="PF19474">
    <property type="entry name" value="DUF6011"/>
    <property type="match status" value="1"/>
</dbReference>
<name>A0ABU2L5M0_9ACTN</name>
<evidence type="ECO:0000313" key="3">
    <source>
        <dbReference type="Proteomes" id="UP001183388"/>
    </source>
</evidence>
<feature type="compositionally biased region" description="Basic residues" evidence="1">
    <location>
        <begin position="42"/>
        <end position="53"/>
    </location>
</feature>